<organism evidence="1 2">
    <name type="scientific">Neurospora intermedia</name>
    <dbReference type="NCBI Taxonomy" id="5142"/>
    <lineage>
        <taxon>Eukaryota</taxon>
        <taxon>Fungi</taxon>
        <taxon>Dikarya</taxon>
        <taxon>Ascomycota</taxon>
        <taxon>Pezizomycotina</taxon>
        <taxon>Sordariomycetes</taxon>
        <taxon>Sordariomycetidae</taxon>
        <taxon>Sordariales</taxon>
        <taxon>Sordariaceae</taxon>
        <taxon>Neurospora</taxon>
    </lineage>
</organism>
<name>A0ABR3DJB2_NEUIN</name>
<proteinExistence type="predicted"/>
<evidence type="ECO:0000313" key="2">
    <source>
        <dbReference type="Proteomes" id="UP001451303"/>
    </source>
</evidence>
<sequence length="487" mass="55521">MDQLPQEITDSIVEAFVQDLEQGPPTRLSKYSTVSMGWRRAVERRLFTKIDGIASGSFQLSIFKNLLAGKGNRHRRESVRSFTYTTYLAFRGQQDMVGFVRESQLRLLDEFSQLFTAIEDIWGTNSTSTQPLALTVSIVGIGHWKPECDESTLTSPQAATSLPLTPAITSLEIVFDQAWNKGRRPRRFKQSGGGNQVPPAWILQPLMAKLPSVDKLSYEMFNFLGQEQYRDRLFTDTFKFLAGPLTANLTELYLHIGPFGLNTFNQTPSELWVSMMTRNSEEDDYSPRFNAALRQLSQQLSVLHVSGLFAVHPDLSYPKELERQPPLFWPRLREQSVGRSSTIDRFLLRDPNELNHLAVSLTRGMLCMPKLESVEIAFGVLVDPPKLAVGHYRRRDYDLPGRCERIKYQRKWLADAQHEELDSGTAEGEGDTSASAYFYTCYLLNDVELYENDALRSAISDEVEENLMELRRRFGGNGLSRFPYADR</sequence>
<evidence type="ECO:0008006" key="3">
    <source>
        <dbReference type="Google" id="ProtNLM"/>
    </source>
</evidence>
<reference evidence="1 2" key="1">
    <citation type="submission" date="2023-09" db="EMBL/GenBank/DDBJ databases">
        <title>Multi-omics analysis of a traditional fermented food reveals byproduct-associated fungal strains for waste-to-food upcycling.</title>
        <authorList>
            <consortium name="Lawrence Berkeley National Laboratory"/>
            <person name="Rekdal V.M."/>
            <person name="Villalobos-Escobedo J.M."/>
            <person name="Rodriguez-Valeron N."/>
            <person name="Garcia M.O."/>
            <person name="Vasquez D.P."/>
            <person name="Damayanti I."/>
            <person name="Sorensen P.M."/>
            <person name="Baidoo E.E."/>
            <person name="De Carvalho A.C."/>
            <person name="Riley R."/>
            <person name="Lipzen A."/>
            <person name="He G."/>
            <person name="Yan M."/>
            <person name="Haridas S."/>
            <person name="Daum C."/>
            <person name="Yoshinaga Y."/>
            <person name="Ng V."/>
            <person name="Grigoriev I.V."/>
            <person name="Munk R."/>
            <person name="Nuraida L."/>
            <person name="Wijaya C.H."/>
            <person name="Morales P.-C."/>
            <person name="Keasling J.D."/>
        </authorList>
    </citation>
    <scope>NUCLEOTIDE SEQUENCE [LARGE SCALE GENOMIC DNA]</scope>
    <source>
        <strain evidence="1 2">FGSC 2613</strain>
    </source>
</reference>
<accession>A0ABR3DJB2</accession>
<dbReference type="EMBL" id="JAVLET010000002">
    <property type="protein sequence ID" value="KAL0472777.1"/>
    <property type="molecule type" value="Genomic_DNA"/>
</dbReference>
<evidence type="ECO:0000313" key="1">
    <source>
        <dbReference type="EMBL" id="KAL0472777.1"/>
    </source>
</evidence>
<keyword evidence="2" id="KW-1185">Reference proteome</keyword>
<dbReference type="Proteomes" id="UP001451303">
    <property type="component" value="Unassembled WGS sequence"/>
</dbReference>
<gene>
    <name evidence="1" type="ORF">QR685DRAFT_582971</name>
</gene>
<protein>
    <recommendedName>
        <fullName evidence="3">F-box domain-containing protein</fullName>
    </recommendedName>
</protein>
<comment type="caution">
    <text evidence="1">The sequence shown here is derived from an EMBL/GenBank/DDBJ whole genome shotgun (WGS) entry which is preliminary data.</text>
</comment>